<sequence length="108" mass="11637">MDVVSGGIADGRFVVRVVGEIDADCCEAFGTALDQALTADADRTVVDVSRTEFADSMFLHLLLDAQRRHRQAGRRLLIAGPFTPVVQRLLEVTGTDSFFTLAPSIGEA</sequence>
<accession>A0ABS7QRK7</accession>
<dbReference type="Gene3D" id="3.30.750.24">
    <property type="entry name" value="STAS domain"/>
    <property type="match status" value="1"/>
</dbReference>
<evidence type="ECO:0000259" key="1">
    <source>
        <dbReference type="PROSITE" id="PS50801"/>
    </source>
</evidence>
<proteinExistence type="predicted"/>
<reference evidence="2 3" key="1">
    <citation type="submission" date="2021-08" db="EMBL/GenBank/DDBJ databases">
        <title>Streptomyces sp. PTM05 isolated from lichen.</title>
        <authorList>
            <person name="Somphong A."/>
            <person name="Phongsopitanun W."/>
            <person name="Tanasupawat S."/>
        </authorList>
    </citation>
    <scope>NUCLEOTIDE SEQUENCE [LARGE SCALE GENOMIC DNA]</scope>
    <source>
        <strain evidence="2 3">Ptm05</strain>
    </source>
</reference>
<dbReference type="InterPro" id="IPR058548">
    <property type="entry name" value="MlaB-like_STAS"/>
</dbReference>
<protein>
    <submittedName>
        <fullName evidence="2">STAS domain-containing protein</fullName>
    </submittedName>
</protein>
<organism evidence="2 3">
    <name type="scientific">Streptantibioticus parmotrematis</name>
    <dbReference type="NCBI Taxonomy" id="2873249"/>
    <lineage>
        <taxon>Bacteria</taxon>
        <taxon>Bacillati</taxon>
        <taxon>Actinomycetota</taxon>
        <taxon>Actinomycetes</taxon>
        <taxon>Kitasatosporales</taxon>
        <taxon>Streptomycetaceae</taxon>
        <taxon>Streptantibioticus</taxon>
    </lineage>
</organism>
<dbReference type="Pfam" id="PF13466">
    <property type="entry name" value="STAS_2"/>
    <property type="match status" value="1"/>
</dbReference>
<dbReference type="SUPFAM" id="SSF52091">
    <property type="entry name" value="SpoIIaa-like"/>
    <property type="match status" value="1"/>
</dbReference>
<dbReference type="CDD" id="cd07043">
    <property type="entry name" value="STAS_anti-anti-sigma_factors"/>
    <property type="match status" value="1"/>
</dbReference>
<dbReference type="EMBL" id="JAINVZ010000005">
    <property type="protein sequence ID" value="MBY8885391.1"/>
    <property type="molecule type" value="Genomic_DNA"/>
</dbReference>
<comment type="caution">
    <text evidence="2">The sequence shown here is derived from an EMBL/GenBank/DDBJ whole genome shotgun (WGS) entry which is preliminary data.</text>
</comment>
<feature type="domain" description="STAS" evidence="1">
    <location>
        <begin position="10"/>
        <end position="108"/>
    </location>
</feature>
<dbReference type="InterPro" id="IPR036513">
    <property type="entry name" value="STAS_dom_sf"/>
</dbReference>
<dbReference type="InterPro" id="IPR002645">
    <property type="entry name" value="STAS_dom"/>
</dbReference>
<dbReference type="Proteomes" id="UP001198565">
    <property type="component" value="Unassembled WGS sequence"/>
</dbReference>
<evidence type="ECO:0000313" key="2">
    <source>
        <dbReference type="EMBL" id="MBY8885391.1"/>
    </source>
</evidence>
<dbReference type="PROSITE" id="PS50801">
    <property type="entry name" value="STAS"/>
    <property type="match status" value="1"/>
</dbReference>
<evidence type="ECO:0000313" key="3">
    <source>
        <dbReference type="Proteomes" id="UP001198565"/>
    </source>
</evidence>
<gene>
    <name evidence="2" type="ORF">K7472_11085</name>
</gene>
<keyword evidence="3" id="KW-1185">Reference proteome</keyword>
<name>A0ABS7QRK7_9ACTN</name>
<dbReference type="PANTHER" id="PTHR33495">
    <property type="entry name" value="ANTI-SIGMA FACTOR ANTAGONIST TM_1081-RELATED-RELATED"/>
    <property type="match status" value="1"/>
</dbReference>
<dbReference type="PANTHER" id="PTHR33495:SF2">
    <property type="entry name" value="ANTI-SIGMA FACTOR ANTAGONIST TM_1081-RELATED"/>
    <property type="match status" value="1"/>
</dbReference>